<dbReference type="InterPro" id="IPR010998">
    <property type="entry name" value="Integrase_recombinase_N"/>
</dbReference>
<gene>
    <name evidence="8" type="ORF">JN12_01241</name>
</gene>
<dbReference type="GO" id="GO:0015074">
    <property type="term" value="P:DNA integration"/>
    <property type="evidence" value="ECO:0007669"/>
    <property type="project" value="UniProtKB-KW"/>
</dbReference>
<dbReference type="GO" id="GO:0003677">
    <property type="term" value="F:DNA binding"/>
    <property type="evidence" value="ECO:0007669"/>
    <property type="project" value="UniProtKB-UniRule"/>
</dbReference>
<organism evidence="8 9">
    <name type="scientific">Geobacter argillaceus</name>
    <dbReference type="NCBI Taxonomy" id="345631"/>
    <lineage>
        <taxon>Bacteria</taxon>
        <taxon>Pseudomonadati</taxon>
        <taxon>Thermodesulfobacteriota</taxon>
        <taxon>Desulfuromonadia</taxon>
        <taxon>Geobacterales</taxon>
        <taxon>Geobacteraceae</taxon>
        <taxon>Geobacter</taxon>
    </lineage>
</organism>
<dbReference type="OrthoDB" id="9775880at2"/>
<evidence type="ECO:0000313" key="9">
    <source>
        <dbReference type="Proteomes" id="UP000319449"/>
    </source>
</evidence>
<dbReference type="Pfam" id="PF13356">
    <property type="entry name" value="Arm-DNA-bind_3"/>
    <property type="match status" value="1"/>
</dbReference>
<keyword evidence="4" id="KW-0233">DNA recombination</keyword>
<dbReference type="PROSITE" id="PS51898">
    <property type="entry name" value="TYR_RECOMBINASE"/>
    <property type="match status" value="1"/>
</dbReference>
<evidence type="ECO:0000259" key="7">
    <source>
        <dbReference type="PROSITE" id="PS51900"/>
    </source>
</evidence>
<dbReference type="CDD" id="cd00801">
    <property type="entry name" value="INT_P4_C"/>
    <property type="match status" value="1"/>
</dbReference>
<evidence type="ECO:0000313" key="8">
    <source>
        <dbReference type="EMBL" id="TWJ26529.1"/>
    </source>
</evidence>
<protein>
    <submittedName>
        <fullName evidence="8">Integrase</fullName>
    </submittedName>
</protein>
<keyword evidence="9" id="KW-1185">Reference proteome</keyword>
<evidence type="ECO:0000256" key="3">
    <source>
        <dbReference type="ARBA" id="ARBA00023125"/>
    </source>
</evidence>
<evidence type="ECO:0000259" key="6">
    <source>
        <dbReference type="PROSITE" id="PS51898"/>
    </source>
</evidence>
<proteinExistence type="inferred from homology"/>
<comment type="caution">
    <text evidence="8">The sequence shown here is derived from an EMBL/GenBank/DDBJ whole genome shotgun (WGS) entry which is preliminary data.</text>
</comment>
<dbReference type="Gene3D" id="1.10.150.130">
    <property type="match status" value="1"/>
</dbReference>
<dbReference type="InterPro" id="IPR053876">
    <property type="entry name" value="Phage_int_M"/>
</dbReference>
<dbReference type="GO" id="GO:0006310">
    <property type="term" value="P:DNA recombination"/>
    <property type="evidence" value="ECO:0007669"/>
    <property type="project" value="UniProtKB-KW"/>
</dbReference>
<keyword evidence="3 5" id="KW-0238">DNA-binding</keyword>
<dbReference type="PANTHER" id="PTHR30629:SF2">
    <property type="entry name" value="PROPHAGE INTEGRASE INTS-RELATED"/>
    <property type="match status" value="1"/>
</dbReference>
<dbReference type="Pfam" id="PF00589">
    <property type="entry name" value="Phage_integrase"/>
    <property type="match status" value="1"/>
</dbReference>
<keyword evidence="2" id="KW-0229">DNA integration</keyword>
<dbReference type="Gene3D" id="3.30.160.390">
    <property type="entry name" value="Integrase, DNA-binding domain"/>
    <property type="match status" value="1"/>
</dbReference>
<dbReference type="InterPro" id="IPR025166">
    <property type="entry name" value="Integrase_DNA_bind_dom"/>
</dbReference>
<dbReference type="InterPro" id="IPR044068">
    <property type="entry name" value="CB"/>
</dbReference>
<accession>A0A562W8B6</accession>
<dbReference type="Proteomes" id="UP000319449">
    <property type="component" value="Unassembled WGS sequence"/>
</dbReference>
<feature type="domain" description="Tyr recombinase" evidence="6">
    <location>
        <begin position="209"/>
        <end position="397"/>
    </location>
</feature>
<sequence>MPKRIIGLSDIQVRNAKPTAKDFKMADGGGLYLLVTSTGGKLWRMDYRHNDKRKTLSFGAYPSITLADARQRREDARKLLANGVDPSEIKKAQKASDVSKNENSFEVVARTWHSGKIEEWSDSHAKTTLERLQKNIFPWLGAKPVSEIKLSDIKPVLHRIEERAPESARRMLVALKMIFRYCVASEYIERSPLEGLKPNDIMKREPIEKHFPAITKPKELAPFLRAIDDFKGTFTVKCALQLAPLIFQRPGDLRFMEWVDIDFDNAEWNIPVEKMKLPKKQKIKRKGEVHCVPLSNQAIDVLKAIQPLTGRSSYVFTGARSYHRPMSEAAITAAIHRMGYQGEMTWHGFRATARTILDEVLEFPPDIIEHQLAHAVKDPNGRAYNRTTKLPQRRKMMQTWADYLDGLKSGAKVIPINLKATNDVD</sequence>
<dbReference type="PROSITE" id="PS51900">
    <property type="entry name" value="CB"/>
    <property type="match status" value="1"/>
</dbReference>
<evidence type="ECO:0000256" key="1">
    <source>
        <dbReference type="ARBA" id="ARBA00008857"/>
    </source>
</evidence>
<dbReference type="InterPro" id="IPR038488">
    <property type="entry name" value="Integrase_DNA-bd_sf"/>
</dbReference>
<dbReference type="RefSeq" id="WP_145019791.1">
    <property type="nucleotide sequence ID" value="NZ_VLLN01000005.1"/>
</dbReference>
<evidence type="ECO:0000256" key="5">
    <source>
        <dbReference type="PROSITE-ProRule" id="PRU01248"/>
    </source>
</evidence>
<evidence type="ECO:0000256" key="4">
    <source>
        <dbReference type="ARBA" id="ARBA00023172"/>
    </source>
</evidence>
<dbReference type="PANTHER" id="PTHR30629">
    <property type="entry name" value="PROPHAGE INTEGRASE"/>
    <property type="match status" value="1"/>
</dbReference>
<dbReference type="Pfam" id="PF22022">
    <property type="entry name" value="Phage_int_M"/>
    <property type="match status" value="1"/>
</dbReference>
<comment type="similarity">
    <text evidence="1">Belongs to the 'phage' integrase family.</text>
</comment>
<dbReference type="AlphaFoldDB" id="A0A562W8B6"/>
<evidence type="ECO:0000256" key="2">
    <source>
        <dbReference type="ARBA" id="ARBA00022908"/>
    </source>
</evidence>
<dbReference type="SUPFAM" id="SSF56349">
    <property type="entry name" value="DNA breaking-rejoining enzymes"/>
    <property type="match status" value="1"/>
</dbReference>
<name>A0A562W8B6_9BACT</name>
<dbReference type="InterPro" id="IPR002104">
    <property type="entry name" value="Integrase_catalytic"/>
</dbReference>
<dbReference type="InterPro" id="IPR013762">
    <property type="entry name" value="Integrase-like_cat_sf"/>
</dbReference>
<feature type="domain" description="Core-binding (CB)" evidence="7">
    <location>
        <begin position="103"/>
        <end position="183"/>
    </location>
</feature>
<dbReference type="Gene3D" id="1.10.443.10">
    <property type="entry name" value="Intergrase catalytic core"/>
    <property type="match status" value="1"/>
</dbReference>
<dbReference type="EMBL" id="VLLN01000005">
    <property type="protein sequence ID" value="TWJ26529.1"/>
    <property type="molecule type" value="Genomic_DNA"/>
</dbReference>
<dbReference type="InterPro" id="IPR011010">
    <property type="entry name" value="DNA_brk_join_enz"/>
</dbReference>
<reference evidence="8 9" key="1">
    <citation type="submission" date="2019-07" db="EMBL/GenBank/DDBJ databases">
        <title>Genomic Encyclopedia of Archaeal and Bacterial Type Strains, Phase II (KMG-II): from individual species to whole genera.</title>
        <authorList>
            <person name="Goeker M."/>
        </authorList>
    </citation>
    <scope>NUCLEOTIDE SEQUENCE [LARGE SCALE GENOMIC DNA]</scope>
    <source>
        <strain evidence="8 9">ATCC BAA-1139</strain>
    </source>
</reference>
<dbReference type="InterPro" id="IPR050808">
    <property type="entry name" value="Phage_Integrase"/>
</dbReference>